<dbReference type="Gene3D" id="1.25.40.20">
    <property type="entry name" value="Ankyrin repeat-containing domain"/>
    <property type="match status" value="2"/>
</dbReference>
<dbReference type="InterPro" id="IPR002110">
    <property type="entry name" value="Ankyrin_rpt"/>
</dbReference>
<dbReference type="PANTHER" id="PTHR24171">
    <property type="entry name" value="ANKYRIN REPEAT DOMAIN-CONTAINING PROTEIN 39-RELATED"/>
    <property type="match status" value="1"/>
</dbReference>
<evidence type="ECO:0000313" key="3">
    <source>
        <dbReference type="EMBL" id="VAW94347.1"/>
    </source>
</evidence>
<sequence length="253" mass="26705">MNNKWVKRAALCVMALSIVLLSACSREYTSEMMNAAKDGNLKFVQAAAQRGADVNQRSNKGKNALMFAASENHREVAQWLIEQGADVNAADNYGTTALIVAATAGHHEVVKLLLDSGANAQLRDDSGGAPLVNAVYFGHLETVQLLLDNLQQGKTPMLDKRDGEELLMLGAGLGHADIVSLMVKVGIDVNGRGLKQRTPLMAAAAFDQSEVAKVLLAQGADPAASDEDGQTALSVAKDRGSDKVAALLAAEVR</sequence>
<evidence type="ECO:0000256" key="2">
    <source>
        <dbReference type="ARBA" id="ARBA00023043"/>
    </source>
</evidence>
<keyword evidence="2" id="KW-0040">ANK repeat</keyword>
<dbReference type="PROSITE" id="PS51257">
    <property type="entry name" value="PROKAR_LIPOPROTEIN"/>
    <property type="match status" value="1"/>
</dbReference>
<accession>A0A3B1A428</accession>
<gene>
    <name evidence="3" type="ORF">MNBD_GAMMA19-1391</name>
</gene>
<proteinExistence type="predicted"/>
<dbReference type="PANTHER" id="PTHR24171:SF9">
    <property type="entry name" value="ANKYRIN REPEAT DOMAIN-CONTAINING PROTEIN 39"/>
    <property type="match status" value="1"/>
</dbReference>
<dbReference type="AlphaFoldDB" id="A0A3B1A428"/>
<dbReference type="PRINTS" id="PR01415">
    <property type="entry name" value="ANKYRIN"/>
</dbReference>
<dbReference type="Pfam" id="PF12796">
    <property type="entry name" value="Ank_2"/>
    <property type="match status" value="2"/>
</dbReference>
<dbReference type="SUPFAM" id="SSF48403">
    <property type="entry name" value="Ankyrin repeat"/>
    <property type="match status" value="1"/>
</dbReference>
<organism evidence="3">
    <name type="scientific">hydrothermal vent metagenome</name>
    <dbReference type="NCBI Taxonomy" id="652676"/>
    <lineage>
        <taxon>unclassified sequences</taxon>
        <taxon>metagenomes</taxon>
        <taxon>ecological metagenomes</taxon>
    </lineage>
</organism>
<reference evidence="3" key="1">
    <citation type="submission" date="2018-06" db="EMBL/GenBank/DDBJ databases">
        <authorList>
            <person name="Zhirakovskaya E."/>
        </authorList>
    </citation>
    <scope>NUCLEOTIDE SEQUENCE</scope>
</reference>
<dbReference type="PROSITE" id="PS50088">
    <property type="entry name" value="ANK_REPEAT"/>
    <property type="match status" value="3"/>
</dbReference>
<dbReference type="SMART" id="SM00248">
    <property type="entry name" value="ANK"/>
    <property type="match status" value="6"/>
</dbReference>
<evidence type="ECO:0000256" key="1">
    <source>
        <dbReference type="ARBA" id="ARBA00022737"/>
    </source>
</evidence>
<dbReference type="PROSITE" id="PS50297">
    <property type="entry name" value="ANK_REP_REGION"/>
    <property type="match status" value="3"/>
</dbReference>
<dbReference type="InterPro" id="IPR036770">
    <property type="entry name" value="Ankyrin_rpt-contain_sf"/>
</dbReference>
<protein>
    <submittedName>
        <fullName evidence="3">Uncharacterized protein</fullName>
    </submittedName>
</protein>
<dbReference type="EMBL" id="UOFV01000016">
    <property type="protein sequence ID" value="VAW94347.1"/>
    <property type="molecule type" value="Genomic_DNA"/>
</dbReference>
<keyword evidence="1" id="KW-0677">Repeat</keyword>
<name>A0A3B1A428_9ZZZZ</name>